<feature type="coiled-coil region" evidence="1">
    <location>
        <begin position="4682"/>
        <end position="4709"/>
    </location>
</feature>
<feature type="coiled-coil region" evidence="1">
    <location>
        <begin position="4075"/>
        <end position="4102"/>
    </location>
</feature>
<reference evidence="4" key="1">
    <citation type="journal article" date="2023" name="Mol. Biol. Evol.">
        <title>Third-Generation Sequencing Reveals the Adaptive Role of the Epigenome in Three Deep-Sea Polychaetes.</title>
        <authorList>
            <person name="Perez M."/>
            <person name="Aroh O."/>
            <person name="Sun Y."/>
            <person name="Lan Y."/>
            <person name="Juniper S.K."/>
            <person name="Young C.R."/>
            <person name="Angers B."/>
            <person name="Qian P.Y."/>
        </authorList>
    </citation>
    <scope>NUCLEOTIDE SEQUENCE</scope>
    <source>
        <strain evidence="4">P08H-3</strain>
    </source>
</reference>
<dbReference type="Gene3D" id="2.10.50.10">
    <property type="entry name" value="Tumor Necrosis Factor Receptor, subunit A, domain 2"/>
    <property type="match status" value="10"/>
</dbReference>
<keyword evidence="5" id="KW-1185">Reference proteome</keyword>
<accession>A0AAD9N1M9</accession>
<proteinExistence type="predicted"/>
<feature type="coiled-coil region" evidence="1">
    <location>
        <begin position="4178"/>
        <end position="4205"/>
    </location>
</feature>
<dbReference type="PANTHER" id="PTHR47236:SF4">
    <property type="entry name" value="GENE 9195-RELATED"/>
    <property type="match status" value="1"/>
</dbReference>
<evidence type="ECO:0000259" key="3">
    <source>
        <dbReference type="PROSITE" id="PS50940"/>
    </source>
</evidence>
<feature type="compositionally biased region" description="Basic and acidic residues" evidence="2">
    <location>
        <begin position="4295"/>
        <end position="4325"/>
    </location>
</feature>
<dbReference type="Proteomes" id="UP001208570">
    <property type="component" value="Unassembled WGS sequence"/>
</dbReference>
<feature type="domain" description="Chitin-binding type-2" evidence="3">
    <location>
        <begin position="1387"/>
        <end position="1451"/>
    </location>
</feature>
<dbReference type="SMART" id="SM01411">
    <property type="entry name" value="Ephrin_rec_like"/>
    <property type="match status" value="39"/>
</dbReference>
<name>A0AAD9N1M9_9ANNE</name>
<organism evidence="4 5">
    <name type="scientific">Paralvinella palmiformis</name>
    <dbReference type="NCBI Taxonomy" id="53620"/>
    <lineage>
        <taxon>Eukaryota</taxon>
        <taxon>Metazoa</taxon>
        <taxon>Spiralia</taxon>
        <taxon>Lophotrochozoa</taxon>
        <taxon>Annelida</taxon>
        <taxon>Polychaeta</taxon>
        <taxon>Sedentaria</taxon>
        <taxon>Canalipalpata</taxon>
        <taxon>Terebellida</taxon>
        <taxon>Terebelliformia</taxon>
        <taxon>Alvinellidae</taxon>
        <taxon>Paralvinella</taxon>
    </lineage>
</organism>
<dbReference type="SUPFAM" id="SSF57184">
    <property type="entry name" value="Growth factor receptor domain"/>
    <property type="match status" value="10"/>
</dbReference>
<evidence type="ECO:0000313" key="5">
    <source>
        <dbReference type="Proteomes" id="UP001208570"/>
    </source>
</evidence>
<evidence type="ECO:0000313" key="4">
    <source>
        <dbReference type="EMBL" id="KAK2153847.1"/>
    </source>
</evidence>
<dbReference type="PROSITE" id="PS50940">
    <property type="entry name" value="CHIT_BIND_II"/>
    <property type="match status" value="2"/>
</dbReference>
<feature type="region of interest" description="Disordered" evidence="2">
    <location>
        <begin position="3315"/>
        <end position="3335"/>
    </location>
</feature>
<feature type="coiled-coil region" evidence="1">
    <location>
        <begin position="3941"/>
        <end position="3971"/>
    </location>
</feature>
<feature type="coiled-coil region" evidence="1">
    <location>
        <begin position="4127"/>
        <end position="4154"/>
    </location>
</feature>
<dbReference type="PANTHER" id="PTHR47236">
    <property type="entry name" value="GENE, 32742-RELATED-RELATED"/>
    <property type="match status" value="1"/>
</dbReference>
<dbReference type="InterPro" id="IPR009030">
    <property type="entry name" value="Growth_fac_rcpt_cys_sf"/>
</dbReference>
<dbReference type="EMBL" id="JAODUP010000283">
    <property type="protein sequence ID" value="KAK2153847.1"/>
    <property type="molecule type" value="Genomic_DNA"/>
</dbReference>
<dbReference type="GO" id="GO:0008061">
    <property type="term" value="F:chitin binding"/>
    <property type="evidence" value="ECO:0007669"/>
    <property type="project" value="InterPro"/>
</dbReference>
<protein>
    <recommendedName>
        <fullName evidence="3">Chitin-binding type-2 domain-containing protein</fullName>
    </recommendedName>
</protein>
<dbReference type="InterPro" id="IPR002557">
    <property type="entry name" value="Chitin-bd_dom"/>
</dbReference>
<gene>
    <name evidence="4" type="ORF">LSH36_283g03147</name>
</gene>
<feature type="domain" description="Chitin-binding type-2" evidence="3">
    <location>
        <begin position="935"/>
        <end position="993"/>
    </location>
</feature>
<dbReference type="GO" id="GO:0005576">
    <property type="term" value="C:extracellular region"/>
    <property type="evidence" value="ECO:0007669"/>
    <property type="project" value="InterPro"/>
</dbReference>
<feature type="region of interest" description="Disordered" evidence="2">
    <location>
        <begin position="3779"/>
        <end position="3806"/>
    </location>
</feature>
<evidence type="ECO:0000256" key="1">
    <source>
        <dbReference type="SAM" id="Coils"/>
    </source>
</evidence>
<evidence type="ECO:0000256" key="2">
    <source>
        <dbReference type="SAM" id="MobiDB-lite"/>
    </source>
</evidence>
<comment type="caution">
    <text evidence="4">The sequence shown here is derived from an EMBL/GenBank/DDBJ whole genome shotgun (WGS) entry which is preliminary data.</text>
</comment>
<feature type="compositionally biased region" description="Basic and acidic residues" evidence="2">
    <location>
        <begin position="3781"/>
        <end position="3791"/>
    </location>
</feature>
<sequence length="4790" mass="524725">MYCDVVGSTQPRGLCQAAYYCRRRAENSTPNQTTDANICPQGYYCPEGTVEPLGCPPGTYGGTTGLTNITQCTPCTPGHYCSIFALTTDQGVCDPGYYCPEGSSSATELKCPTGHYCLLGTGVPDRCPQGTFNPYEGVASVDQCTSCSAGQYCENEGLNLTSGPCNPGYYCPVGQNSSRPIRYGCPEGHYCPVNSSEPVPCDPEGHYCPAGTGSNWQPCPPGSYNNNTGLSSSAECSPCPGGYYCNQYGLSEPSGPCDPGYYCEFGVDRARPTATVNITSINGTCQLLDGQTGIGGVCPEGRYCPQGTTVPLLCGAGSFTNISGRSVCLPCPPGYYCLEATIMFTETPCPSGRYCPEGTQFGDQYRCPAGTYFNDTGAKELSDCLPCPPGTYCETDGLDMYTGLCAPGYAHRCENGTYQDEIMRAECKPCPAGYFCDNTNSIVVLDNSTTVCPMGMYCPMGTRYWNEYPCPVGTFNNRTGLQRDSQCTPCLGGYYCPMVGMITPTNLCDPGYYCKQGANISTPQQGAEADICPSGYYCPEGTSDPEPCPKGSGQPTACPEGTYTDQQGNINSTQCLACDEGKFCNGSGLSAPSGYCDAGFYCPGGDSVPNPVETPCPVGRYCPTGSGRPVACQPGYYTNYTQADVCIVCPAGFYCVPEDVVEAPSGDCQPGYYCVRAIDTATPSGVHTGEGNICPTGTYCPGGNSLPIGCPAGTYQDRTQQSTCEPCPSGYYCAANSSSYIDQICPSGHYCPQGTEYDTQYPCAPGTFNNLTREQNDTGCVPCSPGYYCASPGLNQPTGMCDPGWYCVLRSSLAQPSDPEGGKCIAGEYCPQGSSTPTSCDPGYYCDIDEMSSPRGQCAAGYYCVINSTTDRPTGDICRSGHYCEEGSWSGEPCPSGYYLPSSGARNITYCLQCTAGQYCNQSGLISPQGPCQSGFYCPPGQTVPNPNDYQCPLGYYCVEGSESPQLCPSGSYQDQGQSSSCKQCPEGFYCDNAVAPVVNYTSYECPEGYYCPNGTVSATQYPCPAGTYNNVTGLRWQEECFPCIGLSSVSECKFCPAGWYCQQSGLVVPQDYCQQGYYCPERSGDTCPEGYHCPEGSVVPIPCPAGSYQDETGASDCKTCPEGFYCLVASIDYVDKPCPVGYYCPPATTMATEFPCLSGTFNSMEYQSNATACKLCTPGLYCLGNGLSQPTGNCSEGWYCSGGATIPMPSNTDEGGECTAGTFCPGGSSTPTNCTEGYYCATDGLATPTGQCNQGYYCTLNAVTHSPTDGITGDVCPLGHYCSLGSIAGQPCPTGYYLNATGNSVLSSCIICTQGLFCDREGLPEPVGQCRRGYYCPEGQVAATPANYTCPEGHYCPTGSGNPTPCPSGTYQDLVGQWICKVCPEGFYCNATFDPVVQPTATVCPEGHYCPNGTEFSTQYPCPRGTFNNRTGGMACDVEGLVTPLRTCSSGYYCRVGANMTTPELGTDANKCPAGSYCPDGTDQPELCPQGTFNPDPARSAISQCLDCTGGYYCNTTGLYCPLGTARPKNCPPGTYTDHSGADVCTLCPEGYYCVPDLVEAGNIQSIHAPCPAGYYCPNGTHYNWQPCPAGTYSNSLMLGKAGQCTACDPGYYCNGVNLTAPTAVCDEGYYCTSGVDVPKPLLLNDTQCLLDRVHQSVGDLCPVGYFCLSGSGYPQPCPAGYYQNTAGSFQCKSCPAGYYCVANTSDYSPHTCPGGYFCPLNTEYPYQHPCLPGTFNNLTQQHGPEACQPCPPGKYCQGYGNDYWTGDCDPGYYCLNGSDQVRGYYCPSGSPRPVPCSNGTYGDRDNLAAQSECHICDPGFYCNQTAATSTTGPCQPGYYCPEGQTTPNPSEYLCWTGHYCAGYYCNNGPLPVSNLTGYECPAGYYCPVQTEHASQYPCAPGSCNNRTGITSQSECYQCPPRYYCKNPGLSQPEGLCFAGYYCNGSTIDPITPDNLCPIGNYCPEGSYQPLPCPSGSIATSNGNTDIGDCQPCAAGQYCTEESSQNGSCLPCPPGTTCPNNGMNQTLDCPMGHYCDNGTLDDGNDCPIGTFNDRVRRDSLSDCVPCSSGSFCNRTGLSEPAGNCTAGYLCLSGATHPQPNDGTNGLCPVGHYCLEGAASEDECYPCPAGFYCDQSGLTTPTGTCLERYYCPDYAKISSPQPSAYQCPRGFYCGNATATPEACPPGSYCIDGRITGPCGAGFWCKSGSQTPTPLANETLPYIGEPCPFGFYCPEGTVTPEECPSGKVITWTGAASAGECTVCPAGYICPDNSNPELCWPGYYCPYNDTEHPCPKATYLDTEGGMNLTDCKPCPAGYFCHQEGMADYRISPCPPGYYCYQSASSPIPCPAGTFRAEEAAGNWSDCHLCPAGYYCPTTNSTVNGTQCDTGYVCPPGSQNQRLCQAGYYCNMSKTEEYCPLGYYCPAGSEMPTPCPDGHYCPVVNDTGVLRVGYRMYDGSLQSTFEDTCQSCPPGYYGNHPDRLECLPCRAGVNSSVPTPCNPGTYNAKNGMGRIEDCLPCAIDHFNHLYGQAACFGCGGEGSQPLRGQPSCQCTGADRYLGFQKQLSFCLCKVQDLEQVCDEPCRIQSKRFITFHCPEEPMTPFIQIKKELTDGSLSTVSEIPVQNLGRIINSRNSIGTDQCEQLGAPPQTINLVEMTADGFLGVNDLLVANSKGKYQHNVTLGTLYNYPYTRRRLLATTGTTNFTGINNPVVCLENDELMMFFVTNEYYPVYDRDNLLNTNQKFDYGGFRELVELMSQMDSTTTLFSYRFRDTGLYVFYLSTNINLKMYVRVMAPDATCTDEGPFFPLTARYAVQNGMALDDQILKSPDWVLFRKYGWRKTLFLIPRYRFIARRYNFDDYSSKGSSLRHLKKVHRLHNASTEKTSHDELALVQNAGTDERSGDEFWDYNRQIDLEGFDSHQVKSLYQKVSSEAESLKCLWATKFHIGGKTGLATADDVTRYETKLSDLNAELERRKELGHNYLNVMFDAAYLEARSLLDEHVKLLEAGHRDVQFNTKIYQLVSGRIRMLLEKMSDELNKECTRLGSWGILSQGTGAQLSLDQHTKLYFNGPMEDPETGLHVPILAMTIHPDTGAILPIGGSHVDPITGLPVAIELGSLMVDPTSGRVVPILSVTIDTQTGAVVPVGGCHVVQGHETPILPNDVFTEPLSGKPVRVGGAFVNDDVVLPSSGGNQALLDSHALACEARLLDVLRGYSEAVTDVNVHHEITALNAALQELDKSREYMKTYLLRWQHDNCRREENAAHLATTGGSPGMYKDHKTGLLLPILIGSYMDDPTGGDMEVPILGADRDKSGGIRPLGGTMEDPQGSVTQSSSTYRKRKPAFGAVTMLDEEIIARRGYWRRKKQQVTELISEEFNLAKNILYDTDKVNFNKIKDSLDSMSEKAHVLDESSKQETKRRAEAKDELSLHLAPDVITILTEGDESERKADGDLFKAHKKFVQIIEKFSQKLHDEEQRLTERLATLDGAMDPEREEIMRQQYRHAKSRLEAELREHLVMRVELLDEEFAGVQYAQERNEILAKEAKDDLLGLIYTAGSFYYITSSVDGNSEASSNANAELVPLLKQLIALLESGAPFVLSSDIVNMLQGGNVNIRGGNLNIYGASKGSTDTTEPAAKPMIVTETQLLTRSSPVEKSGIDSSILVSTNKLVVSNNTPLDDKELLRNLYTRQAYEAVRLEGNLLNNEMDVLGTVVKDFEDRKQGVINDISKDLKKQLMKVNDDAERDKIVMDYATNLQRLTDALEKQKQNKLDAARKQLINQRRREKKEMHQRHISEAKSLGLPPDSVPSIIIPSHEEMDQDLIKLSKEQEDMLAQLRKLKAERDNQDSPNYADGLEARIKMMNLSESSSNNIIKKMKALASKMLKHEKEIKAKLISRKDRLKNGESGSTSEMMEADRLTEENALLSTVKGLDEVKGQLEDQQRKDRDKLLAKLAARKRMKQELDKEKAIAAELNRITEEQAAKGDSDAAELVSQINSFTKSTDSSPEGQRLLEGQLQKQIELEIAQKEKERTLYREITQEVSDTLKHVDAESEQQKQLALEEFNATFDQQMLLKGKNLTDDEFQKLLKQHKDEMEALQLNYDKEKDRQKKSIRDKLEARRRALEASLTENNTVELAKELSKQQQQRDEFNEKKAKEIEDNTLMTGLEGKTPDEKENVVYFVLRQRHMKEAIHLTDKLEREKNEMAELIANSGHLSPGELSQKKDALRKKHQAEIDKFDEMTKELIKANEQELLPQLDIEHTHEKLELKSRQLTELAEAMKRYSPKDELVKQYEEAQWQQESEHEMARQKERERALQQQLSEKKQQEERELLDKAKTDEEREKLLREHEGNMTKFEESLKNEQQRQTDALDVSVCVRKAAERAKVEKAHLLWEEAERQKQLLLMNQAAAAHSKSGDDQAPLLTSGGQKDDVWLNMLMSSPLFQQINDLQDLLEKDTPATTQLDRVLGADNSQLYIDVKDAQWMCRGELIPSDINSLSPSQFVIYHFGTPDITLLLASNLPPNNYTNNCFRHSFFYQHAKKILFVRRERIESVGDFILVLVHCLAHIQVDSLADDANPLFLRCFYKALRVVCQDMFFSRARISPTGQGVMYAGHSMTGKGTLESIFKPKQNQDQKMSVTKELIDTCINPPDSDHIGAKLHDYQKASEKIYHQQITPVESRAIPYTSSHKAVMSQHLQQIQSKCDELNEEMIQDEVLEGCEECLIDGFGIAVTRDLVVLPLNISSRLGYLGPFYCKKYPSRSINGLVSAIDFLGIKLELVVSDARMQPGFCEHDNIWF</sequence>
<feature type="region of interest" description="Disordered" evidence="2">
    <location>
        <begin position="4294"/>
        <end position="4325"/>
    </location>
</feature>
<keyword evidence="1" id="KW-0175">Coiled coil</keyword>